<dbReference type="OrthoDB" id="2159786at2759"/>
<dbReference type="STRING" id="383855.M3ARE2"/>
<dbReference type="Proteomes" id="UP000016932">
    <property type="component" value="Unassembled WGS sequence"/>
</dbReference>
<protein>
    <submittedName>
        <fullName evidence="2">Uncharacterized protein</fullName>
    </submittedName>
</protein>
<organism evidence="2 3">
    <name type="scientific">Pseudocercospora fijiensis (strain CIRAD86)</name>
    <name type="common">Black leaf streak disease fungus</name>
    <name type="synonym">Mycosphaerella fijiensis</name>
    <dbReference type="NCBI Taxonomy" id="383855"/>
    <lineage>
        <taxon>Eukaryota</taxon>
        <taxon>Fungi</taxon>
        <taxon>Dikarya</taxon>
        <taxon>Ascomycota</taxon>
        <taxon>Pezizomycotina</taxon>
        <taxon>Dothideomycetes</taxon>
        <taxon>Dothideomycetidae</taxon>
        <taxon>Mycosphaerellales</taxon>
        <taxon>Mycosphaerellaceae</taxon>
        <taxon>Pseudocercospora</taxon>
    </lineage>
</organism>
<dbReference type="AlphaFoldDB" id="M3ARE2"/>
<dbReference type="EMBL" id="KB446562">
    <property type="protein sequence ID" value="EME79643.1"/>
    <property type="molecule type" value="Genomic_DNA"/>
</dbReference>
<dbReference type="Pfam" id="PF04090">
    <property type="entry name" value="Rrn11"/>
    <property type="match status" value="1"/>
</dbReference>
<dbReference type="KEGG" id="pfj:MYCFIDRAFT_4626"/>
<feature type="non-terminal residue" evidence="2">
    <location>
        <position position="1"/>
    </location>
</feature>
<keyword evidence="3" id="KW-1185">Reference proteome</keyword>
<dbReference type="PANTHER" id="PTHR28244:SF1">
    <property type="entry name" value="RNA POLYMERASE I-SPECIFIC TRANSCRIPTION INITIATION FACTOR RRN11"/>
    <property type="match status" value="1"/>
</dbReference>
<dbReference type="GO" id="GO:0001181">
    <property type="term" value="F:RNA polymerase I general transcription initiation factor activity"/>
    <property type="evidence" value="ECO:0007669"/>
    <property type="project" value="InterPro"/>
</dbReference>
<dbReference type="InterPro" id="IPR007224">
    <property type="entry name" value="TIF_Rrn11"/>
</dbReference>
<evidence type="ECO:0000313" key="3">
    <source>
        <dbReference type="Proteomes" id="UP000016932"/>
    </source>
</evidence>
<dbReference type="HOGENOM" id="CLU_027162_1_1_1"/>
<feature type="region of interest" description="Disordered" evidence="1">
    <location>
        <begin position="172"/>
        <end position="200"/>
    </location>
</feature>
<sequence>NFPHAAAKVSPQPSLSVEAELARSNPPLYAPKQTSDHPSTSLRRKHLDNLAAILHKCMLNHDWQRASRTWALILRTSLDGNAPDIRLHGRWLIAAELLMRQPSADDQEQLSSASAPVFSDEGFRLARDYYERLILQYPHRHNTPPSAFSAKVVYPALFNVWIYEVQHRSRRARKANNATAPDASELDEMQSLKSDTSEQRKALHQLKARELADALPISHRLDSLIDAPPYDSMAELLEVRAALSLWMSDL</sequence>
<proteinExistence type="predicted"/>
<dbReference type="VEuPathDB" id="FungiDB:MYCFIDRAFT_4626"/>
<dbReference type="GO" id="GO:0001164">
    <property type="term" value="F:RNA polymerase I core promoter sequence-specific DNA binding"/>
    <property type="evidence" value="ECO:0007669"/>
    <property type="project" value="InterPro"/>
</dbReference>
<name>M3ARE2_PSEFD</name>
<dbReference type="RefSeq" id="XP_007929582.1">
    <property type="nucleotide sequence ID" value="XM_007931391.1"/>
</dbReference>
<dbReference type="GeneID" id="19339693"/>
<feature type="non-terminal residue" evidence="2">
    <location>
        <position position="250"/>
    </location>
</feature>
<reference evidence="2 3" key="1">
    <citation type="journal article" date="2012" name="PLoS Pathog.">
        <title>Diverse lifestyles and strategies of plant pathogenesis encoded in the genomes of eighteen Dothideomycetes fungi.</title>
        <authorList>
            <person name="Ohm R.A."/>
            <person name="Feau N."/>
            <person name="Henrissat B."/>
            <person name="Schoch C.L."/>
            <person name="Horwitz B.A."/>
            <person name="Barry K.W."/>
            <person name="Condon B.J."/>
            <person name="Copeland A.C."/>
            <person name="Dhillon B."/>
            <person name="Glaser F."/>
            <person name="Hesse C.N."/>
            <person name="Kosti I."/>
            <person name="LaButti K."/>
            <person name="Lindquist E.A."/>
            <person name="Lucas S."/>
            <person name="Salamov A.A."/>
            <person name="Bradshaw R.E."/>
            <person name="Ciuffetti L."/>
            <person name="Hamelin R.C."/>
            <person name="Kema G.H.J."/>
            <person name="Lawrence C."/>
            <person name="Scott J.A."/>
            <person name="Spatafora J.W."/>
            <person name="Turgeon B.G."/>
            <person name="de Wit P.J.G.M."/>
            <person name="Zhong S."/>
            <person name="Goodwin S.B."/>
            <person name="Grigoriev I.V."/>
        </authorList>
    </citation>
    <scope>NUCLEOTIDE SEQUENCE [LARGE SCALE GENOMIC DNA]</scope>
    <source>
        <strain evidence="2 3">CIRAD86</strain>
    </source>
</reference>
<dbReference type="InterPro" id="IPR053029">
    <property type="entry name" value="RNA_pol_I-specific_init_factor"/>
</dbReference>
<gene>
    <name evidence="2" type="ORF">MYCFIDRAFT_4626</name>
</gene>
<accession>M3ARE2</accession>
<dbReference type="GO" id="GO:0017025">
    <property type="term" value="F:TBP-class protein binding"/>
    <property type="evidence" value="ECO:0007669"/>
    <property type="project" value="TreeGrafter"/>
</dbReference>
<dbReference type="GO" id="GO:0042790">
    <property type="term" value="P:nucleolar large rRNA transcription by RNA polymerase I"/>
    <property type="evidence" value="ECO:0007669"/>
    <property type="project" value="TreeGrafter"/>
</dbReference>
<evidence type="ECO:0000256" key="1">
    <source>
        <dbReference type="SAM" id="MobiDB-lite"/>
    </source>
</evidence>
<dbReference type="eggNOG" id="ENOG502SC4N">
    <property type="taxonomic scope" value="Eukaryota"/>
</dbReference>
<evidence type="ECO:0000313" key="2">
    <source>
        <dbReference type="EMBL" id="EME79643.1"/>
    </source>
</evidence>
<dbReference type="PANTHER" id="PTHR28244">
    <property type="entry name" value="RNA POLYMERASE I-SPECIFIC TRANSCRIPTION INITIATION FACTOR RRN11"/>
    <property type="match status" value="1"/>
</dbReference>
<dbReference type="GO" id="GO:0070860">
    <property type="term" value="C:RNA polymerase I core factor complex"/>
    <property type="evidence" value="ECO:0007669"/>
    <property type="project" value="TreeGrafter"/>
</dbReference>